<organism evidence="1 2">
    <name type="scientific">Platanthera guangdongensis</name>
    <dbReference type="NCBI Taxonomy" id="2320717"/>
    <lineage>
        <taxon>Eukaryota</taxon>
        <taxon>Viridiplantae</taxon>
        <taxon>Streptophyta</taxon>
        <taxon>Embryophyta</taxon>
        <taxon>Tracheophyta</taxon>
        <taxon>Spermatophyta</taxon>
        <taxon>Magnoliopsida</taxon>
        <taxon>Liliopsida</taxon>
        <taxon>Asparagales</taxon>
        <taxon>Orchidaceae</taxon>
        <taxon>Orchidoideae</taxon>
        <taxon>Orchideae</taxon>
        <taxon>Orchidinae</taxon>
        <taxon>Platanthera</taxon>
    </lineage>
</organism>
<dbReference type="PANTHER" id="PTHR45835">
    <property type="entry name" value="YALI0A06105P"/>
    <property type="match status" value="1"/>
</dbReference>
<comment type="caution">
    <text evidence="1">The sequence shown here is derived from an EMBL/GenBank/DDBJ whole genome shotgun (WGS) entry which is preliminary data.</text>
</comment>
<name>A0ABR2M2U6_9ASPA</name>
<gene>
    <name evidence="1" type="ORF">KSP40_PGU006886</name>
</gene>
<proteinExistence type="predicted"/>
<evidence type="ECO:0000313" key="1">
    <source>
        <dbReference type="EMBL" id="KAK8958231.1"/>
    </source>
</evidence>
<dbReference type="PANTHER" id="PTHR45835:SF99">
    <property type="entry name" value="CHROMO DOMAIN-CONTAINING PROTEIN-RELATED"/>
    <property type="match status" value="1"/>
</dbReference>
<protein>
    <submittedName>
        <fullName evidence="1">Uncharacterized protein</fullName>
    </submittedName>
</protein>
<keyword evidence="2" id="KW-1185">Reference proteome</keyword>
<reference evidence="1 2" key="1">
    <citation type="journal article" date="2022" name="Nat. Plants">
        <title>Genomes of leafy and leafless Platanthera orchids illuminate the evolution of mycoheterotrophy.</title>
        <authorList>
            <person name="Li M.H."/>
            <person name="Liu K.W."/>
            <person name="Li Z."/>
            <person name="Lu H.C."/>
            <person name="Ye Q.L."/>
            <person name="Zhang D."/>
            <person name="Wang J.Y."/>
            <person name="Li Y.F."/>
            <person name="Zhong Z.M."/>
            <person name="Liu X."/>
            <person name="Yu X."/>
            <person name="Liu D.K."/>
            <person name="Tu X.D."/>
            <person name="Liu B."/>
            <person name="Hao Y."/>
            <person name="Liao X.Y."/>
            <person name="Jiang Y.T."/>
            <person name="Sun W.H."/>
            <person name="Chen J."/>
            <person name="Chen Y.Q."/>
            <person name="Ai Y."/>
            <person name="Zhai J.W."/>
            <person name="Wu S.S."/>
            <person name="Zhou Z."/>
            <person name="Hsiao Y.Y."/>
            <person name="Wu W.L."/>
            <person name="Chen Y.Y."/>
            <person name="Lin Y.F."/>
            <person name="Hsu J.L."/>
            <person name="Li C.Y."/>
            <person name="Wang Z.W."/>
            <person name="Zhao X."/>
            <person name="Zhong W.Y."/>
            <person name="Ma X.K."/>
            <person name="Ma L."/>
            <person name="Huang J."/>
            <person name="Chen G.Z."/>
            <person name="Huang M.Z."/>
            <person name="Huang L."/>
            <person name="Peng D.H."/>
            <person name="Luo Y.B."/>
            <person name="Zou S.Q."/>
            <person name="Chen S.P."/>
            <person name="Lan S."/>
            <person name="Tsai W.C."/>
            <person name="Van de Peer Y."/>
            <person name="Liu Z.J."/>
        </authorList>
    </citation>
    <scope>NUCLEOTIDE SEQUENCE [LARGE SCALE GENOMIC DNA]</scope>
    <source>
        <strain evidence="1">Lor288</strain>
    </source>
</reference>
<dbReference type="Proteomes" id="UP001412067">
    <property type="component" value="Unassembled WGS sequence"/>
</dbReference>
<accession>A0ABR2M2U6</accession>
<evidence type="ECO:0000313" key="2">
    <source>
        <dbReference type="Proteomes" id="UP001412067"/>
    </source>
</evidence>
<sequence length="89" mass="10515">MDFVHELSRSQCINDVVWVIVDRLTKISQFISNKKDDLVENLAKLYVDNIVRVGYIRQNVLDLKKLINSKMYTSIYLMYVSVYICRLPI</sequence>
<dbReference type="EMBL" id="JBBWWR010000012">
    <property type="protein sequence ID" value="KAK8958231.1"/>
    <property type="molecule type" value="Genomic_DNA"/>
</dbReference>